<dbReference type="PROSITE" id="PS51044">
    <property type="entry name" value="ZF_SP_RING"/>
    <property type="match status" value="1"/>
</dbReference>
<feature type="compositionally biased region" description="Polar residues" evidence="5">
    <location>
        <begin position="504"/>
        <end position="531"/>
    </location>
</feature>
<comment type="caution">
    <text evidence="7">The sequence shown here is derived from an EMBL/GenBank/DDBJ whole genome shotgun (WGS) entry which is preliminary data.</text>
</comment>
<dbReference type="CDD" id="cd16650">
    <property type="entry name" value="SP-RING_PIAS-like"/>
    <property type="match status" value="1"/>
</dbReference>
<feature type="compositionally biased region" description="Polar residues" evidence="5">
    <location>
        <begin position="397"/>
        <end position="414"/>
    </location>
</feature>
<keyword evidence="2 4" id="KW-0863">Zinc-finger</keyword>
<dbReference type="InterPro" id="IPR004181">
    <property type="entry name" value="Znf_MIZ"/>
</dbReference>
<keyword evidence="3" id="KW-0862">Zinc</keyword>
<feature type="region of interest" description="Disordered" evidence="5">
    <location>
        <begin position="213"/>
        <end position="617"/>
    </location>
</feature>
<name>A0ABD3QB93_9STRA</name>
<feature type="domain" description="SP-RING-type" evidence="6">
    <location>
        <begin position="974"/>
        <end position="1063"/>
    </location>
</feature>
<organism evidence="7 8">
    <name type="scientific">Cyclotella cryptica</name>
    <dbReference type="NCBI Taxonomy" id="29204"/>
    <lineage>
        <taxon>Eukaryota</taxon>
        <taxon>Sar</taxon>
        <taxon>Stramenopiles</taxon>
        <taxon>Ochrophyta</taxon>
        <taxon>Bacillariophyta</taxon>
        <taxon>Coscinodiscophyceae</taxon>
        <taxon>Thalassiosirophycidae</taxon>
        <taxon>Stephanodiscales</taxon>
        <taxon>Stephanodiscaceae</taxon>
        <taxon>Cyclotella</taxon>
    </lineage>
</organism>
<dbReference type="PANTHER" id="PTHR10782">
    <property type="entry name" value="ZINC FINGER MIZ DOMAIN-CONTAINING PROTEIN"/>
    <property type="match status" value="1"/>
</dbReference>
<dbReference type="GO" id="GO:0008270">
    <property type="term" value="F:zinc ion binding"/>
    <property type="evidence" value="ECO:0007669"/>
    <property type="project" value="UniProtKB-KW"/>
</dbReference>
<feature type="region of interest" description="Disordered" evidence="5">
    <location>
        <begin position="1091"/>
        <end position="1118"/>
    </location>
</feature>
<sequence length="1118" mass="121909">MPTEISTPLPSPPTIEPPHMPTAAPIHKKMMETVLHHRCRQLERLSRHSRHFERFVFHLVKALNRSRYEESAGGRVDLLTGEYIDYLLTHTEGMEGITLDKVACHFIALMYRSLDERLPSEMRLHAVGCVRKASSLLKEWLEKVESGKDLTEGAVEDEINDDVVDTIAAEVGRKNKRRSGDTSGFDDDDSTQRKESSSKRFRKSYLEVDIASDSLGTNKAKPSNSSKENRRVSDGSNEETQGLEKKAQQQNTEGGSERASAIEANSPHASALKSPSSRASTQEKDSSGHQTDSFHEVSKQTAGGEHSILHQQNRITRAENDNKDQIHYKTNDTMSNAEKANTHDKTTPSTQSTKQSMTEKTSTKMRDVSRKSRGTAVSDIEMADSTISVHATKKSSSRWGPTITHTMTTPVSTKDVSKPKDIPDADRSNRTADSIGAREPRGNVAFTRAASESRNTTTSSDNSRPNSNRKTNDVGPVSSAKPIERLTTSQSTSITHPPAVSEKNGISSGSASAFAPVNSNGTAGAASSDSAVKSGPSAALSASTTKHTDNNRTSTAVTTERPDSQNVPDNSNKSNETDPSQGARKSNADEQDIIDLTTPPGSPRASLPTDEGPTNLAAIQPPTTVIKQLPPSPPPVTKVLKPSPLPFPPPRPFAETRQVAFLADNKIPYASGSLHPRPANSFSYNSGFYLDGSGACLEHRVYIDVQERLRTWDPYWRIVGDLGTRKVKASDSGMTFVGTRTTACVPNRQNLTASNSSSVNSCAVLPLNLPRVKEDSPTLFDGVKWGELATPDPSGSRIRDHYKTGDTRLIIRTLPLFRTSKDIKKRADTHIWPQGTVVQLGGKSGGSLSDEFIVPITQRRQEKHDEKSWKGMSHILDLTKYANPQHPLSIKLSSCEVVESVQNPASCVGGSLLSGSYAVHAAICKYVSPDDLFDMLMGLKDGGDILIPTLSERSAKVIAKDYVANQTVALIDSDDEDSGNKSSDESNSLTFSLLCPIQRTPMETPVRGRNCKHLQCFDLKNFLRINESISGGRWRCGNCEDFLSVRDLVHCGLFQAMIDKYKGQISGIRDKVSLQSDGSFSLKDENKLRYANKKGGGASKSEQSHTSAASSEVIIDLD</sequence>
<feature type="compositionally biased region" description="Polar residues" evidence="5">
    <location>
        <begin position="540"/>
        <end position="584"/>
    </location>
</feature>
<feature type="compositionally biased region" description="Polar residues" evidence="5">
    <location>
        <begin position="214"/>
        <end position="226"/>
    </location>
</feature>
<evidence type="ECO:0000259" key="6">
    <source>
        <dbReference type="PROSITE" id="PS51044"/>
    </source>
</evidence>
<evidence type="ECO:0000313" key="8">
    <source>
        <dbReference type="Proteomes" id="UP001516023"/>
    </source>
</evidence>
<reference evidence="7 8" key="1">
    <citation type="journal article" date="2020" name="G3 (Bethesda)">
        <title>Improved Reference Genome for Cyclotella cryptica CCMP332, a Model for Cell Wall Morphogenesis, Salinity Adaptation, and Lipid Production in Diatoms (Bacillariophyta).</title>
        <authorList>
            <person name="Roberts W.R."/>
            <person name="Downey K.M."/>
            <person name="Ruck E.C."/>
            <person name="Traller J.C."/>
            <person name="Alverson A.J."/>
        </authorList>
    </citation>
    <scope>NUCLEOTIDE SEQUENCE [LARGE SCALE GENOMIC DNA]</scope>
    <source>
        <strain evidence="7 8">CCMP332</strain>
    </source>
</reference>
<feature type="compositionally biased region" description="Polar residues" evidence="5">
    <location>
        <begin position="486"/>
        <end position="495"/>
    </location>
</feature>
<feature type="compositionally biased region" description="Basic and acidic residues" evidence="5">
    <location>
        <begin position="316"/>
        <end position="330"/>
    </location>
</feature>
<feature type="compositionally biased region" description="Low complexity" evidence="5">
    <location>
        <begin position="347"/>
        <end position="358"/>
    </location>
</feature>
<evidence type="ECO:0000256" key="2">
    <source>
        <dbReference type="ARBA" id="ARBA00022771"/>
    </source>
</evidence>
<dbReference type="Proteomes" id="UP001516023">
    <property type="component" value="Unassembled WGS sequence"/>
</dbReference>
<dbReference type="Pfam" id="PF02891">
    <property type="entry name" value="zf-MIZ"/>
    <property type="match status" value="1"/>
</dbReference>
<keyword evidence="1" id="KW-0479">Metal-binding</keyword>
<dbReference type="PANTHER" id="PTHR10782:SF4">
    <property type="entry name" value="TONALLI, ISOFORM E"/>
    <property type="match status" value="1"/>
</dbReference>
<evidence type="ECO:0000256" key="5">
    <source>
        <dbReference type="SAM" id="MobiDB-lite"/>
    </source>
</evidence>
<dbReference type="InterPro" id="IPR013083">
    <property type="entry name" value="Znf_RING/FYVE/PHD"/>
</dbReference>
<feature type="region of interest" description="Disordered" evidence="5">
    <location>
        <begin position="1"/>
        <end position="22"/>
    </location>
</feature>
<feature type="compositionally biased region" description="Basic and acidic residues" evidence="5">
    <location>
        <begin position="281"/>
        <end position="298"/>
    </location>
</feature>
<feature type="compositionally biased region" description="Basic and acidic residues" evidence="5">
    <location>
        <begin position="415"/>
        <end position="441"/>
    </location>
</feature>
<feature type="region of interest" description="Disordered" evidence="5">
    <location>
        <begin position="174"/>
        <end position="200"/>
    </location>
</feature>
<gene>
    <name evidence="7" type="ORF">HJC23_013481</name>
</gene>
<feature type="compositionally biased region" description="Basic and acidic residues" evidence="5">
    <location>
        <begin position="361"/>
        <end position="370"/>
    </location>
</feature>
<dbReference type="EMBL" id="JABMIG020000053">
    <property type="protein sequence ID" value="KAL3797649.1"/>
    <property type="molecule type" value="Genomic_DNA"/>
</dbReference>
<feature type="compositionally biased region" description="Pro residues" evidence="5">
    <location>
        <begin position="9"/>
        <end position="20"/>
    </location>
</feature>
<evidence type="ECO:0000256" key="1">
    <source>
        <dbReference type="ARBA" id="ARBA00022723"/>
    </source>
</evidence>
<feature type="compositionally biased region" description="Low complexity" evidence="5">
    <location>
        <begin position="452"/>
        <end position="469"/>
    </location>
</feature>
<protein>
    <recommendedName>
        <fullName evidence="6">SP-RING-type domain-containing protein</fullName>
    </recommendedName>
</protein>
<proteinExistence type="predicted"/>
<keyword evidence="8" id="KW-1185">Reference proteome</keyword>
<dbReference type="Gene3D" id="3.30.40.10">
    <property type="entry name" value="Zinc/RING finger domain, C3HC4 (zinc finger)"/>
    <property type="match status" value="1"/>
</dbReference>
<evidence type="ECO:0000256" key="4">
    <source>
        <dbReference type="PROSITE-ProRule" id="PRU00452"/>
    </source>
</evidence>
<accession>A0ABD3QB93</accession>
<evidence type="ECO:0000313" key="7">
    <source>
        <dbReference type="EMBL" id="KAL3797649.1"/>
    </source>
</evidence>
<evidence type="ECO:0000256" key="3">
    <source>
        <dbReference type="ARBA" id="ARBA00022833"/>
    </source>
</evidence>
<feature type="compositionally biased region" description="Polar residues" evidence="5">
    <location>
        <begin position="1100"/>
        <end position="1110"/>
    </location>
</feature>
<dbReference type="AlphaFoldDB" id="A0ABD3QB93"/>